<dbReference type="Proteomes" id="UP000309215">
    <property type="component" value="Unassembled WGS sequence"/>
</dbReference>
<protein>
    <submittedName>
        <fullName evidence="1">Uncharacterized protein</fullName>
    </submittedName>
</protein>
<keyword evidence="2" id="KW-1185">Reference proteome</keyword>
<dbReference type="RefSeq" id="WP_136934008.1">
    <property type="nucleotide sequence ID" value="NZ_SSMQ01000057.1"/>
</dbReference>
<dbReference type="OrthoDB" id="5511171at2"/>
<accession>A0A4U1IXP2</accession>
<gene>
    <name evidence="1" type="ORF">E8A74_38000</name>
</gene>
<dbReference type="EMBL" id="SSMQ01000057">
    <property type="protein sequence ID" value="TKC99371.1"/>
    <property type="molecule type" value="Genomic_DNA"/>
</dbReference>
<dbReference type="AlphaFoldDB" id="A0A4U1IXP2"/>
<organism evidence="1 2">
    <name type="scientific">Polyangium fumosum</name>
    <dbReference type="NCBI Taxonomy" id="889272"/>
    <lineage>
        <taxon>Bacteria</taxon>
        <taxon>Pseudomonadati</taxon>
        <taxon>Myxococcota</taxon>
        <taxon>Polyangia</taxon>
        <taxon>Polyangiales</taxon>
        <taxon>Polyangiaceae</taxon>
        <taxon>Polyangium</taxon>
    </lineage>
</organism>
<evidence type="ECO:0000313" key="1">
    <source>
        <dbReference type="EMBL" id="TKC99371.1"/>
    </source>
</evidence>
<proteinExistence type="predicted"/>
<comment type="caution">
    <text evidence="1">The sequence shown here is derived from an EMBL/GenBank/DDBJ whole genome shotgun (WGS) entry which is preliminary data.</text>
</comment>
<evidence type="ECO:0000313" key="2">
    <source>
        <dbReference type="Proteomes" id="UP000309215"/>
    </source>
</evidence>
<sequence>MSGFEFRETMAGSYHRVDEPHVERPLSFTIRARSAPLLRFLRRPEVEIEGAIDAPGLAGHRYLRGTLGMDLLRTGTLPYAFHFQGDDDKPYVFEGQKDVSLKELLESMTVLPGAIKTEEGALIARALLRFDARSDLVKFLRSFRLSR</sequence>
<name>A0A4U1IXP2_9BACT</name>
<reference evidence="1 2" key="1">
    <citation type="submission" date="2019-04" db="EMBL/GenBank/DDBJ databases">
        <authorList>
            <person name="Li Y."/>
            <person name="Wang J."/>
        </authorList>
    </citation>
    <scope>NUCLEOTIDE SEQUENCE [LARGE SCALE GENOMIC DNA]</scope>
    <source>
        <strain evidence="1 2">DSM 14668</strain>
    </source>
</reference>